<proteinExistence type="predicted"/>
<gene>
    <name evidence="1" type="ORF">PHISCL_02106</name>
</gene>
<sequence>MAAHCSGDNCAGKEIVPGARSCVVSLDGLGISLKLDIPYNELAQGTVYEVPAAQDPGTDLALATELDTHRQFRLSSIPIPEGAEKQAKSELKTIRLFFPQICSVRIRICMAAWLGTLCDVDDLIEAMGPSDAASAISGSLAILQDEVGNGVEANRISTLGKVLYAVQIFRDHCSRYLDKDEVKDFLNEVCSVFKGFSWELELREKALASDLETYINIRMRTVGVAPFFSLIKSEYSPGYHAEELLEMQRDIYTAVGLQNDLIGLEKDIQTGEAMNAVIYAMKSTRQKEGHDVGIGLPGAVSLVCELHNTAITRALKRHDHLISTPECPPSSGIIIANAMLLCTATHLEWCVSTKQYRGRC</sequence>
<protein>
    <submittedName>
        <fullName evidence="1">Uncharacterized protein</fullName>
    </submittedName>
</protein>
<dbReference type="EMBL" id="MVGC01000044">
    <property type="protein sequence ID" value="RJE25566.1"/>
    <property type="molecule type" value="Genomic_DNA"/>
</dbReference>
<dbReference type="Pfam" id="PF19086">
    <property type="entry name" value="Terpene_syn_C_2"/>
    <property type="match status" value="1"/>
</dbReference>
<dbReference type="AlphaFoldDB" id="A0A3A2ZRC7"/>
<accession>A0A3A2ZRC7</accession>
<keyword evidence="2" id="KW-1185">Reference proteome</keyword>
<comment type="caution">
    <text evidence="1">The sequence shown here is derived from an EMBL/GenBank/DDBJ whole genome shotgun (WGS) entry which is preliminary data.</text>
</comment>
<evidence type="ECO:0000313" key="2">
    <source>
        <dbReference type="Proteomes" id="UP000266188"/>
    </source>
</evidence>
<dbReference type="Proteomes" id="UP000266188">
    <property type="component" value="Unassembled WGS sequence"/>
</dbReference>
<dbReference type="Gene3D" id="1.10.600.10">
    <property type="entry name" value="Farnesyl Diphosphate Synthase"/>
    <property type="match status" value="1"/>
</dbReference>
<dbReference type="OrthoDB" id="1731983at2759"/>
<organism evidence="1 2">
    <name type="scientific">Aspergillus sclerotialis</name>
    <dbReference type="NCBI Taxonomy" id="2070753"/>
    <lineage>
        <taxon>Eukaryota</taxon>
        <taxon>Fungi</taxon>
        <taxon>Dikarya</taxon>
        <taxon>Ascomycota</taxon>
        <taxon>Pezizomycotina</taxon>
        <taxon>Eurotiomycetes</taxon>
        <taxon>Eurotiomycetidae</taxon>
        <taxon>Eurotiales</taxon>
        <taxon>Aspergillaceae</taxon>
        <taxon>Aspergillus</taxon>
        <taxon>Aspergillus subgen. Polypaecilum</taxon>
    </lineage>
</organism>
<dbReference type="SUPFAM" id="SSF48576">
    <property type="entry name" value="Terpenoid synthases"/>
    <property type="match status" value="1"/>
</dbReference>
<name>A0A3A2ZRC7_9EURO</name>
<reference evidence="2" key="1">
    <citation type="submission" date="2017-02" db="EMBL/GenBank/DDBJ databases">
        <authorList>
            <person name="Tafer H."/>
            <person name="Lopandic K."/>
        </authorList>
    </citation>
    <scope>NUCLEOTIDE SEQUENCE [LARGE SCALE GENOMIC DNA]</scope>
    <source>
        <strain evidence="2">CBS 366.77</strain>
    </source>
</reference>
<dbReference type="InterPro" id="IPR008949">
    <property type="entry name" value="Isoprenoid_synthase_dom_sf"/>
</dbReference>
<evidence type="ECO:0000313" key="1">
    <source>
        <dbReference type="EMBL" id="RJE25566.1"/>
    </source>
</evidence>